<comment type="caution">
    <text evidence="2">The sequence shown here is derived from an EMBL/GenBank/DDBJ whole genome shotgun (WGS) entry which is preliminary data.</text>
</comment>
<accession>A0A7X9DKJ9</accession>
<proteinExistence type="predicted"/>
<gene>
    <name evidence="2" type="ORF">GYA27_03070</name>
</gene>
<feature type="domain" description="Fido" evidence="1">
    <location>
        <begin position="99"/>
        <end position="238"/>
    </location>
</feature>
<dbReference type="EMBL" id="JAAZNL010000032">
    <property type="protein sequence ID" value="NMB70155.1"/>
    <property type="molecule type" value="Genomic_DNA"/>
</dbReference>
<dbReference type="InterPro" id="IPR036388">
    <property type="entry name" value="WH-like_DNA-bd_sf"/>
</dbReference>
<dbReference type="Gene3D" id="1.10.10.10">
    <property type="entry name" value="Winged helix-like DNA-binding domain superfamily/Winged helix DNA-binding domain"/>
    <property type="match status" value="1"/>
</dbReference>
<dbReference type="AlphaFoldDB" id="A0A7X9DKJ9"/>
<dbReference type="PROSITE" id="PS51459">
    <property type="entry name" value="FIDO"/>
    <property type="match status" value="1"/>
</dbReference>
<protein>
    <recommendedName>
        <fullName evidence="1">Fido domain-containing protein</fullName>
    </recommendedName>
</protein>
<dbReference type="InterPro" id="IPR003812">
    <property type="entry name" value="Fido"/>
</dbReference>
<evidence type="ECO:0000313" key="2">
    <source>
        <dbReference type="EMBL" id="NMB70155.1"/>
    </source>
</evidence>
<evidence type="ECO:0000313" key="3">
    <source>
        <dbReference type="Proteomes" id="UP000526033"/>
    </source>
</evidence>
<dbReference type="Gene3D" id="1.10.3290.10">
    <property type="entry name" value="Fido-like domain"/>
    <property type="match status" value="1"/>
</dbReference>
<sequence>MFLPEFTITTKVLNSIAKAEYARSIIENTAILQTWQNQLTKDAKTDTIFAGLQTEGINLGYETVKKYVYELSNQSPIPELASFVNAYKAASELAVNNDLQEQDIKYLARIILTDVLPRTRQNSYRSIELQNRIRPEEVLAEITEFVDWLNTREAREEHPIIVSAITKFTILNISPIDQFNNWISSLLCKLVLNTRNYSFKNWLSLEDSFYKDRDEIDLLTNEIGVNSDYTQVLEYFSEQLADRALNLGEQVKLLAKDTKVAKVSGRTKLTERQQNILAYLQDYGILQNKDFPALFPKISEDSVLRDLKTLIDAGLIVKSGSTKSSRYELK</sequence>
<organism evidence="2 3">
    <name type="scientific">candidate division WWE3 bacterium</name>
    <dbReference type="NCBI Taxonomy" id="2053526"/>
    <lineage>
        <taxon>Bacteria</taxon>
        <taxon>Katanobacteria</taxon>
    </lineage>
</organism>
<evidence type="ECO:0000259" key="1">
    <source>
        <dbReference type="PROSITE" id="PS51459"/>
    </source>
</evidence>
<dbReference type="InterPro" id="IPR036597">
    <property type="entry name" value="Fido-like_dom_sf"/>
</dbReference>
<dbReference type="SUPFAM" id="SSF140931">
    <property type="entry name" value="Fic-like"/>
    <property type="match status" value="1"/>
</dbReference>
<name>A0A7X9DKJ9_UNCKA</name>
<dbReference type="Proteomes" id="UP000526033">
    <property type="component" value="Unassembled WGS sequence"/>
</dbReference>
<reference evidence="2 3" key="1">
    <citation type="journal article" date="2020" name="Biotechnol. Biofuels">
        <title>New insights from the biogas microbiome by comprehensive genome-resolved metagenomics of nearly 1600 species originating from multiple anaerobic digesters.</title>
        <authorList>
            <person name="Campanaro S."/>
            <person name="Treu L."/>
            <person name="Rodriguez-R L.M."/>
            <person name="Kovalovszki A."/>
            <person name="Ziels R.M."/>
            <person name="Maus I."/>
            <person name="Zhu X."/>
            <person name="Kougias P.G."/>
            <person name="Basile A."/>
            <person name="Luo G."/>
            <person name="Schluter A."/>
            <person name="Konstantinidis K.T."/>
            <person name="Angelidaki I."/>
        </authorList>
    </citation>
    <scope>NUCLEOTIDE SEQUENCE [LARGE SCALE GENOMIC DNA]</scope>
    <source>
        <strain evidence="2">AS27yjCOA_165</strain>
    </source>
</reference>